<dbReference type="SUPFAM" id="SSF47413">
    <property type="entry name" value="lambda repressor-like DNA-binding domains"/>
    <property type="match status" value="1"/>
</dbReference>
<dbReference type="Proteomes" id="UP000319383">
    <property type="component" value="Chromosome"/>
</dbReference>
<dbReference type="InterPro" id="IPR010982">
    <property type="entry name" value="Lambda_DNA-bd_dom_sf"/>
</dbReference>
<dbReference type="KEGG" id="sdyn:Mal52_13160"/>
<protein>
    <submittedName>
        <fullName evidence="2">Anaerobic benzoate catabolism transcriptional regulator</fullName>
    </submittedName>
</protein>
<dbReference type="AlphaFoldDB" id="A0A517ZK67"/>
<evidence type="ECO:0000259" key="1">
    <source>
        <dbReference type="PROSITE" id="PS50943"/>
    </source>
</evidence>
<feature type="domain" description="HTH cro/C1-type" evidence="1">
    <location>
        <begin position="8"/>
        <end position="65"/>
    </location>
</feature>
<evidence type="ECO:0000313" key="3">
    <source>
        <dbReference type="Proteomes" id="UP000319383"/>
    </source>
</evidence>
<dbReference type="InterPro" id="IPR001387">
    <property type="entry name" value="Cro/C1-type_HTH"/>
</dbReference>
<name>A0A517ZK67_9PLAN</name>
<dbReference type="PROSITE" id="PS50943">
    <property type="entry name" value="HTH_CROC1"/>
    <property type="match status" value="1"/>
</dbReference>
<proteinExistence type="predicted"/>
<dbReference type="SMART" id="SM00530">
    <property type="entry name" value="HTH_XRE"/>
    <property type="match status" value="1"/>
</dbReference>
<accession>A0A517ZK67</accession>
<sequence length="128" mass="13819">MSAFANRLRTDRENAGLTVRQLADLSDISFSYITKIEKGRAGSGVSPEIVSALANALGCDELEYLHLSDVVPAPLKGLLADARSRSFVRALLGTRPKFAGWERLEAVLAGTDVESSVSNRKSRRQSVA</sequence>
<organism evidence="2 3">
    <name type="scientific">Symmachiella dynata</name>
    <dbReference type="NCBI Taxonomy" id="2527995"/>
    <lineage>
        <taxon>Bacteria</taxon>
        <taxon>Pseudomonadati</taxon>
        <taxon>Planctomycetota</taxon>
        <taxon>Planctomycetia</taxon>
        <taxon>Planctomycetales</taxon>
        <taxon>Planctomycetaceae</taxon>
        <taxon>Symmachiella</taxon>
    </lineage>
</organism>
<dbReference type="Gene3D" id="1.10.260.40">
    <property type="entry name" value="lambda repressor-like DNA-binding domains"/>
    <property type="match status" value="1"/>
</dbReference>
<dbReference type="RefSeq" id="WP_197534699.1">
    <property type="nucleotide sequence ID" value="NZ_CP036276.1"/>
</dbReference>
<gene>
    <name evidence="2" type="ORF">Mal52_13160</name>
</gene>
<dbReference type="Pfam" id="PF13560">
    <property type="entry name" value="HTH_31"/>
    <property type="match status" value="1"/>
</dbReference>
<dbReference type="EMBL" id="CP036276">
    <property type="protein sequence ID" value="QDU42847.1"/>
    <property type="molecule type" value="Genomic_DNA"/>
</dbReference>
<reference evidence="2 3" key="1">
    <citation type="submission" date="2019-02" db="EMBL/GenBank/DDBJ databases">
        <title>Deep-cultivation of Planctomycetes and their phenomic and genomic characterization uncovers novel biology.</title>
        <authorList>
            <person name="Wiegand S."/>
            <person name="Jogler M."/>
            <person name="Boedeker C."/>
            <person name="Pinto D."/>
            <person name="Vollmers J."/>
            <person name="Rivas-Marin E."/>
            <person name="Kohn T."/>
            <person name="Peeters S.H."/>
            <person name="Heuer A."/>
            <person name="Rast P."/>
            <person name="Oberbeckmann S."/>
            <person name="Bunk B."/>
            <person name="Jeske O."/>
            <person name="Meyerdierks A."/>
            <person name="Storesund J.E."/>
            <person name="Kallscheuer N."/>
            <person name="Luecker S."/>
            <person name="Lage O.M."/>
            <person name="Pohl T."/>
            <person name="Merkel B.J."/>
            <person name="Hornburger P."/>
            <person name="Mueller R.-W."/>
            <person name="Bruemmer F."/>
            <person name="Labrenz M."/>
            <person name="Spormann A.M."/>
            <person name="Op den Camp H."/>
            <person name="Overmann J."/>
            <person name="Amann R."/>
            <person name="Jetten M.S.M."/>
            <person name="Mascher T."/>
            <person name="Medema M.H."/>
            <person name="Devos D.P."/>
            <person name="Kaster A.-K."/>
            <person name="Ovreas L."/>
            <person name="Rohde M."/>
            <person name="Galperin M.Y."/>
            <person name="Jogler C."/>
        </authorList>
    </citation>
    <scope>NUCLEOTIDE SEQUENCE [LARGE SCALE GENOMIC DNA]</scope>
    <source>
        <strain evidence="2 3">Mal52</strain>
    </source>
</reference>
<dbReference type="GO" id="GO:0003677">
    <property type="term" value="F:DNA binding"/>
    <property type="evidence" value="ECO:0007669"/>
    <property type="project" value="InterPro"/>
</dbReference>
<evidence type="ECO:0000313" key="2">
    <source>
        <dbReference type="EMBL" id="QDU42847.1"/>
    </source>
</evidence>
<dbReference type="CDD" id="cd00093">
    <property type="entry name" value="HTH_XRE"/>
    <property type="match status" value="1"/>
</dbReference>
<keyword evidence="3" id="KW-1185">Reference proteome</keyword>